<gene>
    <name evidence="6" type="ORF">M441DRAFT_454983</name>
</gene>
<comment type="pathway">
    <text evidence="1">Mycotoxin biosynthesis.</text>
</comment>
<dbReference type="GO" id="GO:0016491">
    <property type="term" value="F:oxidoreductase activity"/>
    <property type="evidence" value="ECO:0007669"/>
    <property type="project" value="UniProtKB-KW"/>
</dbReference>
<dbReference type="STRING" id="1042311.A0A2T3ZE23"/>
<keyword evidence="2" id="KW-0560">Oxidoreductase</keyword>
<keyword evidence="5" id="KW-0472">Membrane</keyword>
<name>A0A2T3ZE23_TRIA4</name>
<evidence type="ECO:0000256" key="1">
    <source>
        <dbReference type="ARBA" id="ARBA00004685"/>
    </source>
</evidence>
<dbReference type="Pfam" id="PF11807">
    <property type="entry name" value="UstYa"/>
    <property type="match status" value="1"/>
</dbReference>
<organism evidence="6 7">
    <name type="scientific">Trichoderma asperellum (strain ATCC 204424 / CBS 433.97 / NBRC 101777)</name>
    <dbReference type="NCBI Taxonomy" id="1042311"/>
    <lineage>
        <taxon>Eukaryota</taxon>
        <taxon>Fungi</taxon>
        <taxon>Dikarya</taxon>
        <taxon>Ascomycota</taxon>
        <taxon>Pezizomycotina</taxon>
        <taxon>Sordariomycetes</taxon>
        <taxon>Hypocreomycetidae</taxon>
        <taxon>Hypocreales</taxon>
        <taxon>Hypocreaceae</taxon>
        <taxon>Trichoderma</taxon>
    </lineage>
</organism>
<dbReference type="InterPro" id="IPR021765">
    <property type="entry name" value="UstYa-like"/>
</dbReference>
<evidence type="ECO:0000313" key="7">
    <source>
        <dbReference type="Proteomes" id="UP000240493"/>
    </source>
</evidence>
<evidence type="ECO:0000256" key="5">
    <source>
        <dbReference type="SAM" id="Phobius"/>
    </source>
</evidence>
<evidence type="ECO:0000313" key="6">
    <source>
        <dbReference type="EMBL" id="PTB43049.1"/>
    </source>
</evidence>
<feature type="region of interest" description="Disordered" evidence="4">
    <location>
        <begin position="1"/>
        <end position="24"/>
    </location>
</feature>
<evidence type="ECO:0000256" key="3">
    <source>
        <dbReference type="ARBA" id="ARBA00035112"/>
    </source>
</evidence>
<sequence length="262" mass="29826">MPTSFKKVESAAGMQDSFTEDETSRGSNEFLIDHELKSRKDQVQRKSLFWTFSIILSAIGVIELIASVTILLQLRSQSQPQIGSEMNHLIPKFPIHQVLFEKDAPATVKSLSKEDRNDTRENWLTYMPKGNGFLAVNDFENYNLPEPILYQGNFTYSIAVFHQLHCLYIVMDMYNNLLDPTSEYRTDPEKSDIHSGAQEHVQHCFRYLRQSVTCCGDTTLEGHIPNSPLNGTDGTGAVHVCKNFDAIRSWAENKRVVDDKHP</sequence>
<evidence type="ECO:0000256" key="2">
    <source>
        <dbReference type="ARBA" id="ARBA00023002"/>
    </source>
</evidence>
<reference evidence="6 7" key="1">
    <citation type="submission" date="2016-07" db="EMBL/GenBank/DDBJ databases">
        <title>Multiple horizontal gene transfer events from other fungi enriched the ability of initially mycotrophic Trichoderma (Ascomycota) to feed on dead plant biomass.</title>
        <authorList>
            <consortium name="DOE Joint Genome Institute"/>
            <person name="Aerts A."/>
            <person name="Atanasova L."/>
            <person name="Chenthamara K."/>
            <person name="Zhang J."/>
            <person name="Grujic M."/>
            <person name="Henrissat B."/>
            <person name="Kuo A."/>
            <person name="Salamov A."/>
            <person name="Lipzen A."/>
            <person name="Labutti K."/>
            <person name="Barry K."/>
            <person name="Miao Y."/>
            <person name="Rahimi M.J."/>
            <person name="Shen Q."/>
            <person name="Grigoriev I.V."/>
            <person name="Kubicek C.P."/>
            <person name="Druzhinina I.S."/>
        </authorList>
    </citation>
    <scope>NUCLEOTIDE SEQUENCE [LARGE SCALE GENOMIC DNA]</scope>
    <source>
        <strain evidence="6 7">CBS 433.97</strain>
    </source>
</reference>
<keyword evidence="7" id="KW-1185">Reference proteome</keyword>
<keyword evidence="5" id="KW-1133">Transmembrane helix</keyword>
<proteinExistence type="inferred from homology"/>
<dbReference type="OrthoDB" id="3687641at2759"/>
<dbReference type="AlphaFoldDB" id="A0A2T3ZE23"/>
<dbReference type="PANTHER" id="PTHR33365">
    <property type="entry name" value="YALI0B05434P"/>
    <property type="match status" value="1"/>
</dbReference>
<comment type="similarity">
    <text evidence="3">Belongs to the ustYa family.</text>
</comment>
<evidence type="ECO:0000256" key="4">
    <source>
        <dbReference type="SAM" id="MobiDB-lite"/>
    </source>
</evidence>
<dbReference type="EMBL" id="KZ679259">
    <property type="protein sequence ID" value="PTB43049.1"/>
    <property type="molecule type" value="Genomic_DNA"/>
</dbReference>
<keyword evidence="5" id="KW-0812">Transmembrane</keyword>
<dbReference type="Proteomes" id="UP000240493">
    <property type="component" value="Unassembled WGS sequence"/>
</dbReference>
<accession>A0A2T3ZE23</accession>
<feature type="transmembrane region" description="Helical" evidence="5">
    <location>
        <begin position="48"/>
        <end position="72"/>
    </location>
</feature>
<dbReference type="GO" id="GO:0043386">
    <property type="term" value="P:mycotoxin biosynthetic process"/>
    <property type="evidence" value="ECO:0007669"/>
    <property type="project" value="InterPro"/>
</dbReference>
<protein>
    <recommendedName>
        <fullName evidence="8">Oxidase ustYa</fullName>
    </recommendedName>
</protein>
<evidence type="ECO:0008006" key="8">
    <source>
        <dbReference type="Google" id="ProtNLM"/>
    </source>
</evidence>
<dbReference type="PANTHER" id="PTHR33365:SF11">
    <property type="entry name" value="TAT PATHWAY SIGNAL SEQUENCE"/>
    <property type="match status" value="1"/>
</dbReference>